<dbReference type="InterPro" id="IPR037066">
    <property type="entry name" value="Plug_dom_sf"/>
</dbReference>
<dbReference type="Pfam" id="PF07715">
    <property type="entry name" value="Plug"/>
    <property type="match status" value="1"/>
</dbReference>
<feature type="domain" description="TonB-dependent receptor plug" evidence="9">
    <location>
        <begin position="173"/>
        <end position="279"/>
    </location>
</feature>
<evidence type="ECO:0000256" key="7">
    <source>
        <dbReference type="PROSITE-ProRule" id="PRU01360"/>
    </source>
</evidence>
<dbReference type="InterPro" id="IPR012910">
    <property type="entry name" value="Plug_dom"/>
</dbReference>
<feature type="region of interest" description="Disordered" evidence="8">
    <location>
        <begin position="92"/>
        <end position="113"/>
    </location>
</feature>
<name>A0A1A9I9W0_9BACT</name>
<dbReference type="InterPro" id="IPR036942">
    <property type="entry name" value="Beta-barrel_TonB_sf"/>
</dbReference>
<sequence length="1051" mass="115159">MSVNVKNAEVKSVLKAIEKSSKYRFLYNYELKGLKNRVDFRAEEASLENTLNKLLDANGLTYKMVSKNLIAVVSKDPEENAEIRITGKVTSQAGDPVSGASVQEKGTSNGTITNNNGEYTLTVGNNAVLQISAIGYQSQEVPVAGKNIVDVQLVAAVTQMDQVVVIGYGTQTKKDLTGAVSVISEKDIKDRPLVNAAEALQGKASGVSVVSNSGKPGAGLSIRVRGSSSISAGNDPLYVVDGVPMTDISSFSATDIASISILKDAASTAIYGTRAANGVVIITTKKGSGKGKLDANVYYGISRPTKMLSVLNARQYQAYANQLTPGLITDSAVNATNINWPKEVIGNGHQENYQLTYSKGGKVLQSFVSLNYLNQTGIIEPAKFNRFTARGNFNIIATKWLTINWNNIYTYDYTNDVTDNQSVARGGVVLSALETPPIIPKFNPDGTIGFNPYGNNWENPLGAILGQYNRTYANRLVSNLGINIKIGKNLTFDSKFAIDYLDQKYNHFLDPFLTTYGRQTRGQTNQTKTKNPVWLNEETLNFTKTWNSKHHFSALGGWTVQKSYKRDSVRSGSVLDPSLNYNDYTWEAIYQMDSIKNPSVRNIDEWGLISMLGRVMYDYEGKYLFQANIRSDQSSKFAKGYRTATFPSFSAGWRISEEPFMKDSKIFSDLKLRVSWGKNGNQEGIGSYSYLNTSTVDPVTGGLTINNIAPQNLTWETTTQSNIGLDAGFFNNRLSFTGDFYVKKTKNILVNIPVSSQVVAVVPVNAGAMQNTGAEFLLSSKNIAGKDFTWNTDFNISFNRNKVTEIGLGINTLNVFGGIYERDNAITLRTGYGLGEFYMYRAAGVDPQTGLQLYYTKDGQTTSNPAPSDRALVGSAQPDFLYGLNNTFSYKNFDLVIFLQGSQGNKIFNAGRLELESMRNAINQSSAILNRWMNPGDVTDIPAVSINQSTANTLTSTRFLENGSYLRFKTITLSYRVGPKVLSSLGLRAASIYVSCNNLITFTKYKGFDPEVSSYGSPTNTTDNRNISIGIDNGAYPQTKMVLLGVNIGIL</sequence>
<gene>
    <name evidence="10" type="ORF">A8C56_22705</name>
</gene>
<keyword evidence="6 7" id="KW-0998">Cell outer membrane</keyword>
<evidence type="ECO:0000313" key="10">
    <source>
        <dbReference type="EMBL" id="ANH84155.1"/>
    </source>
</evidence>
<evidence type="ECO:0000256" key="8">
    <source>
        <dbReference type="SAM" id="MobiDB-lite"/>
    </source>
</evidence>
<keyword evidence="11" id="KW-1185">Reference proteome</keyword>
<comment type="similarity">
    <text evidence="7">Belongs to the TonB-dependent receptor family.</text>
</comment>
<evidence type="ECO:0000256" key="3">
    <source>
        <dbReference type="ARBA" id="ARBA00022452"/>
    </source>
</evidence>
<dbReference type="InterPro" id="IPR008969">
    <property type="entry name" value="CarboxyPept-like_regulatory"/>
</dbReference>
<dbReference type="Gene3D" id="2.40.170.20">
    <property type="entry name" value="TonB-dependent receptor, beta-barrel domain"/>
    <property type="match status" value="1"/>
</dbReference>
<evidence type="ECO:0000256" key="2">
    <source>
        <dbReference type="ARBA" id="ARBA00022448"/>
    </source>
</evidence>
<keyword evidence="4 7" id="KW-0812">Transmembrane</keyword>
<dbReference type="InterPro" id="IPR039426">
    <property type="entry name" value="TonB-dep_rcpt-like"/>
</dbReference>
<dbReference type="Pfam" id="PF13715">
    <property type="entry name" value="CarbopepD_reg_2"/>
    <property type="match status" value="1"/>
</dbReference>
<dbReference type="STRING" id="1176587.A8C56_22705"/>
<comment type="subcellular location">
    <subcellularLocation>
        <location evidence="1 7">Cell outer membrane</location>
        <topology evidence="1 7">Multi-pass membrane protein</topology>
    </subcellularLocation>
</comment>
<keyword evidence="2 7" id="KW-0813">Transport</keyword>
<dbReference type="FunFam" id="2.170.130.10:FF:000008">
    <property type="entry name" value="SusC/RagA family TonB-linked outer membrane protein"/>
    <property type="match status" value="1"/>
</dbReference>
<reference evidence="10 11" key="1">
    <citation type="submission" date="2016-05" db="EMBL/GenBank/DDBJ databases">
        <title>Niabella ginsenosidivorans BS26 whole genome sequencing.</title>
        <authorList>
            <person name="Im W.T."/>
            <person name="Siddiqi M.Z."/>
        </authorList>
    </citation>
    <scope>NUCLEOTIDE SEQUENCE [LARGE SCALE GENOMIC DNA]</scope>
    <source>
        <strain evidence="10 11">BS26</strain>
    </source>
</reference>
<evidence type="ECO:0000256" key="5">
    <source>
        <dbReference type="ARBA" id="ARBA00023136"/>
    </source>
</evidence>
<dbReference type="EMBL" id="CP015772">
    <property type="protein sequence ID" value="ANH84155.1"/>
    <property type="molecule type" value="Genomic_DNA"/>
</dbReference>
<evidence type="ECO:0000256" key="6">
    <source>
        <dbReference type="ARBA" id="ARBA00023237"/>
    </source>
</evidence>
<dbReference type="NCBIfam" id="TIGR04056">
    <property type="entry name" value="OMP_RagA_SusC"/>
    <property type="match status" value="1"/>
</dbReference>
<dbReference type="PROSITE" id="PS52016">
    <property type="entry name" value="TONB_DEPENDENT_REC_3"/>
    <property type="match status" value="1"/>
</dbReference>
<evidence type="ECO:0000256" key="1">
    <source>
        <dbReference type="ARBA" id="ARBA00004571"/>
    </source>
</evidence>
<dbReference type="GO" id="GO:0009279">
    <property type="term" value="C:cell outer membrane"/>
    <property type="evidence" value="ECO:0007669"/>
    <property type="project" value="UniProtKB-SubCell"/>
</dbReference>
<dbReference type="SUPFAM" id="SSF49464">
    <property type="entry name" value="Carboxypeptidase regulatory domain-like"/>
    <property type="match status" value="1"/>
</dbReference>
<protein>
    <recommendedName>
        <fullName evidence="9">TonB-dependent receptor plug domain-containing protein</fullName>
    </recommendedName>
</protein>
<evidence type="ECO:0000256" key="4">
    <source>
        <dbReference type="ARBA" id="ARBA00022692"/>
    </source>
</evidence>
<dbReference type="InterPro" id="IPR023997">
    <property type="entry name" value="TonB-dep_OMP_SusC/RagA_CS"/>
</dbReference>
<dbReference type="Gene3D" id="2.170.130.10">
    <property type="entry name" value="TonB-dependent receptor, plug domain"/>
    <property type="match status" value="1"/>
</dbReference>
<dbReference type="Gene3D" id="2.60.40.1120">
    <property type="entry name" value="Carboxypeptidase-like, regulatory domain"/>
    <property type="match status" value="1"/>
</dbReference>
<dbReference type="SUPFAM" id="SSF56935">
    <property type="entry name" value="Porins"/>
    <property type="match status" value="1"/>
</dbReference>
<proteinExistence type="inferred from homology"/>
<accession>A0A1A9I9W0</accession>
<organism evidence="10 11">
    <name type="scientific">Niabella ginsenosidivorans</name>
    <dbReference type="NCBI Taxonomy" id="1176587"/>
    <lineage>
        <taxon>Bacteria</taxon>
        <taxon>Pseudomonadati</taxon>
        <taxon>Bacteroidota</taxon>
        <taxon>Chitinophagia</taxon>
        <taxon>Chitinophagales</taxon>
        <taxon>Chitinophagaceae</taxon>
        <taxon>Niabella</taxon>
    </lineage>
</organism>
<dbReference type="KEGG" id="nia:A8C56_22705"/>
<evidence type="ECO:0000313" key="11">
    <source>
        <dbReference type="Proteomes" id="UP000077667"/>
    </source>
</evidence>
<evidence type="ECO:0000259" key="9">
    <source>
        <dbReference type="Pfam" id="PF07715"/>
    </source>
</evidence>
<dbReference type="AlphaFoldDB" id="A0A1A9I9W0"/>
<dbReference type="Proteomes" id="UP000077667">
    <property type="component" value="Chromosome"/>
</dbReference>
<keyword evidence="5 7" id="KW-0472">Membrane</keyword>
<dbReference type="NCBIfam" id="TIGR04057">
    <property type="entry name" value="SusC_RagA_signa"/>
    <property type="match status" value="1"/>
</dbReference>
<dbReference type="InterPro" id="IPR023996">
    <property type="entry name" value="TonB-dep_OMP_SusC/RagA"/>
</dbReference>
<keyword evidence="3 7" id="KW-1134">Transmembrane beta strand</keyword>